<evidence type="ECO:0000256" key="8">
    <source>
        <dbReference type="ARBA" id="ARBA00045912"/>
    </source>
</evidence>
<dbReference type="PANTHER" id="PTHR13117">
    <property type="entry name" value="ENDOPLASMIC RETICULUM MULTISPAN TRANSMEMBRANE PROTEIN-RELATED"/>
    <property type="match status" value="1"/>
</dbReference>
<evidence type="ECO:0000313" key="10">
    <source>
        <dbReference type="EMBL" id="PKI34466.1"/>
    </source>
</evidence>
<reference evidence="10 11" key="1">
    <citation type="submission" date="2017-11" db="EMBL/GenBank/DDBJ databases">
        <title>De-novo sequencing of pomegranate (Punica granatum L.) genome.</title>
        <authorList>
            <person name="Akparov Z."/>
            <person name="Amiraslanov A."/>
            <person name="Hajiyeva S."/>
            <person name="Abbasov M."/>
            <person name="Kaur K."/>
            <person name="Hamwieh A."/>
            <person name="Solovyev V."/>
            <person name="Salamov A."/>
            <person name="Braich B."/>
            <person name="Kosarev P."/>
            <person name="Mahmoud A."/>
            <person name="Hajiyev E."/>
            <person name="Babayeva S."/>
            <person name="Izzatullayeva V."/>
            <person name="Mammadov A."/>
            <person name="Mammadov A."/>
            <person name="Sharifova S."/>
            <person name="Ojaghi J."/>
            <person name="Eynullazada K."/>
            <person name="Bayramov B."/>
            <person name="Abdulazimova A."/>
            <person name="Shahmuradov I."/>
        </authorList>
    </citation>
    <scope>NUCLEOTIDE SEQUENCE [LARGE SCALE GENOMIC DNA]</scope>
    <source>
        <strain evidence="11">cv. AG2017</strain>
        <tissue evidence="10">Leaf</tissue>
    </source>
</reference>
<protein>
    <recommendedName>
        <fullName evidence="9">Protein RFT1 homolog</fullName>
    </recommendedName>
</protein>
<dbReference type="GO" id="GO:0006488">
    <property type="term" value="P:dolichol-linked oligosaccharide biosynthetic process"/>
    <property type="evidence" value="ECO:0007669"/>
    <property type="project" value="InterPro"/>
</dbReference>
<dbReference type="InterPro" id="IPR007594">
    <property type="entry name" value="RFT1"/>
</dbReference>
<proteinExistence type="inferred from homology"/>
<evidence type="ECO:0000256" key="9">
    <source>
        <dbReference type="RuleBase" id="RU365067"/>
    </source>
</evidence>
<evidence type="ECO:0000256" key="3">
    <source>
        <dbReference type="ARBA" id="ARBA00010288"/>
    </source>
</evidence>
<feature type="transmembrane region" description="Helical" evidence="9">
    <location>
        <begin position="29"/>
        <end position="46"/>
    </location>
</feature>
<comment type="pathway">
    <text evidence="2">Protein modification; protein glycosylation.</text>
</comment>
<dbReference type="AlphaFoldDB" id="A0A2I0HT64"/>
<evidence type="ECO:0000256" key="6">
    <source>
        <dbReference type="ARBA" id="ARBA00022989"/>
    </source>
</evidence>
<evidence type="ECO:0000313" key="11">
    <source>
        <dbReference type="Proteomes" id="UP000233551"/>
    </source>
</evidence>
<keyword evidence="11" id="KW-1185">Reference proteome</keyword>
<keyword evidence="4 9" id="KW-0812">Transmembrane</keyword>
<keyword evidence="5" id="KW-0256">Endoplasmic reticulum</keyword>
<gene>
    <name evidence="10" type="ORF">CRG98_045141</name>
</gene>
<comment type="subcellular location">
    <subcellularLocation>
        <location evidence="1 9">Endoplasmic reticulum membrane</location>
        <topology evidence="1 9">Multi-pass membrane protein</topology>
    </subcellularLocation>
</comment>
<comment type="caution">
    <text evidence="10">The sequence shown here is derived from an EMBL/GenBank/DDBJ whole genome shotgun (WGS) entry which is preliminary data.</text>
</comment>
<accession>A0A2I0HT64</accession>
<name>A0A2I0HT64_PUNGR</name>
<evidence type="ECO:0000256" key="4">
    <source>
        <dbReference type="ARBA" id="ARBA00022692"/>
    </source>
</evidence>
<dbReference type="EMBL" id="PGOL01005891">
    <property type="protein sequence ID" value="PKI34466.1"/>
    <property type="molecule type" value="Genomic_DNA"/>
</dbReference>
<comment type="similarity">
    <text evidence="3 9">Belongs to the RFT1 family.</text>
</comment>
<evidence type="ECO:0000256" key="2">
    <source>
        <dbReference type="ARBA" id="ARBA00004922"/>
    </source>
</evidence>
<keyword evidence="7 9" id="KW-0472">Membrane</keyword>
<dbReference type="Pfam" id="PF04506">
    <property type="entry name" value="Rft-1"/>
    <property type="match status" value="1"/>
</dbReference>
<organism evidence="10 11">
    <name type="scientific">Punica granatum</name>
    <name type="common">Pomegranate</name>
    <dbReference type="NCBI Taxonomy" id="22663"/>
    <lineage>
        <taxon>Eukaryota</taxon>
        <taxon>Viridiplantae</taxon>
        <taxon>Streptophyta</taxon>
        <taxon>Embryophyta</taxon>
        <taxon>Tracheophyta</taxon>
        <taxon>Spermatophyta</taxon>
        <taxon>Magnoliopsida</taxon>
        <taxon>eudicotyledons</taxon>
        <taxon>Gunneridae</taxon>
        <taxon>Pentapetalae</taxon>
        <taxon>rosids</taxon>
        <taxon>malvids</taxon>
        <taxon>Myrtales</taxon>
        <taxon>Lythraceae</taxon>
        <taxon>Punica</taxon>
    </lineage>
</organism>
<keyword evidence="6 9" id="KW-1133">Transmembrane helix</keyword>
<dbReference type="STRING" id="22663.A0A2I0HT64"/>
<evidence type="ECO:0000256" key="1">
    <source>
        <dbReference type="ARBA" id="ARBA00004477"/>
    </source>
</evidence>
<dbReference type="Proteomes" id="UP000233551">
    <property type="component" value="Unassembled WGS sequence"/>
</dbReference>
<evidence type="ECO:0000256" key="7">
    <source>
        <dbReference type="ARBA" id="ARBA00023136"/>
    </source>
</evidence>
<dbReference type="GO" id="GO:0034203">
    <property type="term" value="P:glycolipid translocation"/>
    <property type="evidence" value="ECO:0007669"/>
    <property type="project" value="TreeGrafter"/>
</dbReference>
<comment type="function">
    <text evidence="8 9">Intramembrane glycolipid transporter that operates in the biosynthetic pathway of dolichol-linked oligosaccharides, the glycan precursors employed in protein asparagine (N)-glycosylation. The sequential addition of sugars to dolichol pyrophosphate produces dolichol-linked oligosaccharides containing fourteen sugars, including two GlcNAcs, nine mannoses and three glucoses. Once assembled, the oligosaccharide is transferred from the lipid to nascent proteins by oligosaccharyltransferases. The assembly of dolichol-linked oligosaccharides begins on the cytosolic side of the endoplasmic reticulum membrane and finishes in its lumen. RFT1 could mediate the translocation of the cytosolically oriented intermediate DolPP-GlcNAc2Man5, produced by ALG11, into the ER lumen where dolichol-linked oligosaccharides assembly continues. However, the intramembrane lipid transporter activity could not be confirmed in vitro.</text>
</comment>
<feature type="transmembrane region" description="Helical" evidence="9">
    <location>
        <begin position="58"/>
        <end position="80"/>
    </location>
</feature>
<dbReference type="PANTHER" id="PTHR13117:SF5">
    <property type="entry name" value="PROTEIN RFT1 HOMOLOG"/>
    <property type="match status" value="1"/>
</dbReference>
<comment type="caution">
    <text evidence="9">Lacks conserved residue(s) required for the propagation of feature annotation.</text>
</comment>
<evidence type="ECO:0000256" key="5">
    <source>
        <dbReference type="ARBA" id="ARBA00022824"/>
    </source>
</evidence>
<dbReference type="GO" id="GO:0005789">
    <property type="term" value="C:endoplasmic reticulum membrane"/>
    <property type="evidence" value="ECO:0007669"/>
    <property type="project" value="UniProtKB-SubCell"/>
</dbReference>
<sequence>MFLRIAYSGAFIRQYFQEQDPLSFSFRRCFPSGGTTLLLSGLITLISERLFLDKENFFPTFLIHLAVGLMCLCMSAFVIYRRERAFINRIVRFRDHVD</sequence>